<keyword evidence="7" id="KW-0067">ATP-binding</keyword>
<dbReference type="SUPFAM" id="SSF55874">
    <property type="entry name" value="ATPase domain of HSP90 chaperone/DNA topoisomerase II/histidine kinase"/>
    <property type="match status" value="1"/>
</dbReference>
<gene>
    <name evidence="12" type="ORF">LHJ74_08520</name>
</gene>
<evidence type="ECO:0000256" key="6">
    <source>
        <dbReference type="ARBA" id="ARBA00022777"/>
    </source>
</evidence>
<dbReference type="Pfam" id="PF07730">
    <property type="entry name" value="HisKA_3"/>
    <property type="match status" value="1"/>
</dbReference>
<feature type="region of interest" description="Disordered" evidence="9">
    <location>
        <begin position="1"/>
        <end position="20"/>
    </location>
</feature>
<dbReference type="SMART" id="SM00387">
    <property type="entry name" value="HATPase_c"/>
    <property type="match status" value="1"/>
</dbReference>
<evidence type="ECO:0000256" key="4">
    <source>
        <dbReference type="ARBA" id="ARBA00022679"/>
    </source>
</evidence>
<feature type="region of interest" description="Disordered" evidence="9">
    <location>
        <begin position="348"/>
        <end position="378"/>
    </location>
</feature>
<dbReference type="InterPro" id="IPR003594">
    <property type="entry name" value="HATPase_dom"/>
</dbReference>
<keyword evidence="10" id="KW-0812">Transmembrane</keyword>
<keyword evidence="8" id="KW-0902">Two-component regulatory system</keyword>
<feature type="transmembrane region" description="Helical" evidence="10">
    <location>
        <begin position="56"/>
        <end position="75"/>
    </location>
</feature>
<evidence type="ECO:0000256" key="1">
    <source>
        <dbReference type="ARBA" id="ARBA00000085"/>
    </source>
</evidence>
<evidence type="ECO:0000256" key="3">
    <source>
        <dbReference type="ARBA" id="ARBA00022553"/>
    </source>
</evidence>
<dbReference type="Gene3D" id="3.30.565.10">
    <property type="entry name" value="Histidine kinase-like ATPase, C-terminal domain"/>
    <property type="match status" value="1"/>
</dbReference>
<dbReference type="EC" id="2.7.13.3" evidence="2"/>
<accession>A0ABT2JR39</accession>
<feature type="transmembrane region" description="Helical" evidence="10">
    <location>
        <begin position="95"/>
        <end position="115"/>
    </location>
</feature>
<dbReference type="InterPro" id="IPR036890">
    <property type="entry name" value="HATPase_C_sf"/>
</dbReference>
<protein>
    <recommendedName>
        <fullName evidence="2">histidine kinase</fullName>
        <ecNumber evidence="2">2.7.13.3</ecNumber>
    </recommendedName>
</protein>
<dbReference type="PANTHER" id="PTHR24421">
    <property type="entry name" value="NITRATE/NITRITE SENSOR PROTEIN NARX-RELATED"/>
    <property type="match status" value="1"/>
</dbReference>
<keyword evidence="6 12" id="KW-0418">Kinase</keyword>
<evidence type="ECO:0000256" key="9">
    <source>
        <dbReference type="SAM" id="MobiDB-lite"/>
    </source>
</evidence>
<evidence type="ECO:0000313" key="12">
    <source>
        <dbReference type="EMBL" id="MCT2589954.1"/>
    </source>
</evidence>
<feature type="transmembrane region" description="Helical" evidence="10">
    <location>
        <begin position="26"/>
        <end position="44"/>
    </location>
</feature>
<keyword evidence="5" id="KW-0547">Nucleotide-binding</keyword>
<evidence type="ECO:0000256" key="2">
    <source>
        <dbReference type="ARBA" id="ARBA00012438"/>
    </source>
</evidence>
<feature type="compositionally biased region" description="Polar residues" evidence="9">
    <location>
        <begin position="357"/>
        <end position="369"/>
    </location>
</feature>
<dbReference type="InterPro" id="IPR050482">
    <property type="entry name" value="Sensor_HK_TwoCompSys"/>
</dbReference>
<dbReference type="Gene3D" id="1.20.5.1930">
    <property type="match status" value="1"/>
</dbReference>
<dbReference type="RefSeq" id="WP_260217132.1">
    <property type="nucleotide sequence ID" value="NZ_JAJAGO010000003.1"/>
</dbReference>
<dbReference type="EMBL" id="JAJAGO010000003">
    <property type="protein sequence ID" value="MCT2589954.1"/>
    <property type="molecule type" value="Genomic_DNA"/>
</dbReference>
<keyword evidence="10" id="KW-1133">Transmembrane helix</keyword>
<proteinExistence type="predicted"/>
<comment type="caution">
    <text evidence="12">The sequence shown here is derived from an EMBL/GenBank/DDBJ whole genome shotgun (WGS) entry which is preliminary data.</text>
</comment>
<evidence type="ECO:0000256" key="5">
    <source>
        <dbReference type="ARBA" id="ARBA00022741"/>
    </source>
</evidence>
<name>A0ABT2JR39_9ACTN</name>
<comment type="catalytic activity">
    <reaction evidence="1">
        <text>ATP + protein L-histidine = ADP + protein N-phospho-L-histidine.</text>
        <dbReference type="EC" id="2.7.13.3"/>
    </reaction>
</comment>
<keyword evidence="4" id="KW-0808">Transferase</keyword>
<evidence type="ECO:0000256" key="8">
    <source>
        <dbReference type="ARBA" id="ARBA00023012"/>
    </source>
</evidence>
<keyword evidence="10" id="KW-0472">Membrane</keyword>
<evidence type="ECO:0000259" key="11">
    <source>
        <dbReference type="SMART" id="SM00387"/>
    </source>
</evidence>
<sequence length="378" mass="39620">MRQTGVPYGGASTSPADRGGGAARDGMLVAGVVLALLAIAETVLRTTVAKTDGSAVFLPLALLVGLCCTAPLTAARHHAGAAATVITAATVPAAVLHRGPLATGLVALFTVWTVLARRRVRRVRAEAAERDTSRQDIEHRLLEFSARGERARIARELHDVVAHHISMISVQAETARLTTPGMPEEGAKKLLAIGDTARTALTEMRRLLGVLREDAGAGAEPTRQPQPGLQQLLELLDETRESAGASTRLIVTGRVTALDPGLELTAYRIVQEALTNVRRHAPGAAADVEIVYGPDTLHLRVRDNGPGPTASRARRGENRGDSQGHGLLGMRERAASVGGELRTSRAPVGGFLVEATLPTTPGTDSTETGPAQREGTAA</sequence>
<dbReference type="Proteomes" id="UP001156389">
    <property type="component" value="Unassembled WGS sequence"/>
</dbReference>
<organism evidence="12 13">
    <name type="scientific">Streptomyces gossypii</name>
    <dbReference type="NCBI Taxonomy" id="2883101"/>
    <lineage>
        <taxon>Bacteria</taxon>
        <taxon>Bacillati</taxon>
        <taxon>Actinomycetota</taxon>
        <taxon>Actinomycetes</taxon>
        <taxon>Kitasatosporales</taxon>
        <taxon>Streptomycetaceae</taxon>
        <taxon>Streptomyces</taxon>
    </lineage>
</organism>
<keyword evidence="13" id="KW-1185">Reference proteome</keyword>
<dbReference type="GO" id="GO:0016301">
    <property type="term" value="F:kinase activity"/>
    <property type="evidence" value="ECO:0007669"/>
    <property type="project" value="UniProtKB-KW"/>
</dbReference>
<keyword evidence="3" id="KW-0597">Phosphoprotein</keyword>
<reference evidence="12 13" key="1">
    <citation type="submission" date="2021-10" db="EMBL/GenBank/DDBJ databases">
        <title>Streptomyces gossypii sp. nov., isolated from soil collected from cotton field.</title>
        <authorList>
            <person name="Ge X."/>
            <person name="Chen X."/>
            <person name="Liu W."/>
        </authorList>
    </citation>
    <scope>NUCLEOTIDE SEQUENCE [LARGE SCALE GENOMIC DNA]</scope>
    <source>
        <strain evidence="12 13">N2-109</strain>
    </source>
</reference>
<dbReference type="InterPro" id="IPR011712">
    <property type="entry name" value="Sig_transdc_His_kin_sub3_dim/P"/>
</dbReference>
<evidence type="ECO:0000313" key="13">
    <source>
        <dbReference type="Proteomes" id="UP001156389"/>
    </source>
</evidence>
<evidence type="ECO:0000256" key="10">
    <source>
        <dbReference type="SAM" id="Phobius"/>
    </source>
</evidence>
<feature type="domain" description="Histidine kinase/HSP90-like ATPase" evidence="11">
    <location>
        <begin position="261"/>
        <end position="361"/>
    </location>
</feature>
<dbReference type="Pfam" id="PF02518">
    <property type="entry name" value="HATPase_c"/>
    <property type="match status" value="1"/>
</dbReference>
<dbReference type="PANTHER" id="PTHR24421:SF10">
    <property type="entry name" value="NITRATE_NITRITE SENSOR PROTEIN NARQ"/>
    <property type="match status" value="1"/>
</dbReference>
<feature type="region of interest" description="Disordered" evidence="9">
    <location>
        <begin position="301"/>
        <end position="326"/>
    </location>
</feature>
<dbReference type="CDD" id="cd16917">
    <property type="entry name" value="HATPase_UhpB-NarQ-NarX-like"/>
    <property type="match status" value="1"/>
</dbReference>
<evidence type="ECO:0000256" key="7">
    <source>
        <dbReference type="ARBA" id="ARBA00022840"/>
    </source>
</evidence>